<dbReference type="SUPFAM" id="SSF82714">
    <property type="entry name" value="Multidrug efflux transporter AcrB TolC docking domain, DN and DC subdomains"/>
    <property type="match status" value="2"/>
</dbReference>
<dbReference type="SUPFAM" id="SSF82866">
    <property type="entry name" value="Multidrug efflux transporter AcrB transmembrane domain"/>
    <property type="match status" value="2"/>
</dbReference>
<feature type="transmembrane region" description="Helical" evidence="2">
    <location>
        <begin position="12"/>
        <end position="31"/>
    </location>
</feature>
<feature type="transmembrane region" description="Helical" evidence="2">
    <location>
        <begin position="579"/>
        <end position="604"/>
    </location>
</feature>
<feature type="transmembrane region" description="Helical" evidence="2">
    <location>
        <begin position="411"/>
        <end position="431"/>
    </location>
</feature>
<feature type="compositionally biased region" description="Low complexity" evidence="1">
    <location>
        <begin position="259"/>
        <end position="300"/>
    </location>
</feature>
<protein>
    <submittedName>
        <fullName evidence="3">Swarming motility protein SwrC</fullName>
    </submittedName>
</protein>
<dbReference type="InterPro" id="IPR001036">
    <property type="entry name" value="Acrflvin-R"/>
</dbReference>
<proteinExistence type="predicted"/>
<dbReference type="PANTHER" id="PTHR32063">
    <property type="match status" value="1"/>
</dbReference>
<keyword evidence="2" id="KW-0472">Membrane</keyword>
<name>A0A5C0WEW4_BACIA</name>
<feature type="transmembrane region" description="Helical" evidence="2">
    <location>
        <begin position="931"/>
        <end position="951"/>
    </location>
</feature>
<dbReference type="PANTHER" id="PTHR32063:SF0">
    <property type="entry name" value="SWARMING MOTILITY PROTEIN SWRC"/>
    <property type="match status" value="1"/>
</dbReference>
<evidence type="ECO:0000256" key="2">
    <source>
        <dbReference type="SAM" id="Phobius"/>
    </source>
</evidence>
<dbReference type="Gene3D" id="3.30.70.1430">
    <property type="entry name" value="Multidrug efflux transporter AcrB pore domain"/>
    <property type="match status" value="2"/>
</dbReference>
<reference evidence="3 4" key="1">
    <citation type="journal article" date="2018" name="Plant Biotechnol. Rep.">
        <title>Diversity and antifungal activity of endophytic bacteria associated with Panax ginseng seedlings.</title>
        <authorList>
            <person name="Park J.M."/>
            <person name="Hong C.E."/>
            <person name="Jo S.H."/>
        </authorList>
    </citation>
    <scope>NUCLEOTIDE SEQUENCE [LARGE SCALE GENOMIC DNA]</scope>
    <source>
        <strain evidence="3 4">PgKB20</strain>
    </source>
</reference>
<dbReference type="Gene3D" id="3.30.2090.10">
    <property type="entry name" value="Multidrug efflux transporter AcrB TolC docking domain, DN and DC subdomains"/>
    <property type="match status" value="3"/>
</dbReference>
<dbReference type="AlphaFoldDB" id="A0A5C0WEW4"/>
<dbReference type="Pfam" id="PF00873">
    <property type="entry name" value="ACR_tran"/>
    <property type="match status" value="2"/>
</dbReference>
<dbReference type="Gene3D" id="1.20.1640.10">
    <property type="entry name" value="Multidrug efflux transporter AcrB transmembrane domain"/>
    <property type="match status" value="3"/>
</dbReference>
<dbReference type="Proteomes" id="UP000325032">
    <property type="component" value="Chromosome"/>
</dbReference>
<dbReference type="GeneID" id="61767643"/>
<sequence>MNSIINFVLKNKFAVWLMTIIVTVAGLYAGLNMKQESIPNINTPVITVSTTYPGATPDEVSDKVTDPIEKSIQNLNGVSVVTSNSFENASSIQIEYDYNKDMDEAKKEIEDAISNIDFPENAEKPKIARFSINAIPILALSVSGDKESLQDLTQKVENDLVPSLQGLDGVSSVETSGQQIKEVEFSFKQKKLKEYGLDEDTVQNMIKGSDVNVPLGLYTFGNKQKSVVVDGNILSVKDLKNMRIPVTPSAGGGAGSAGAGAPSNGSENQGAQGAEQQAGSASQQQAAAQQQAGGGAASSQSVELPTIKLSEIADIKVVKNAESISRTNGKDSIGLQIVKGSDANTVSVAEEVTKELEKFKKDNKGINVSTTYDQAEPIKESVSTMLNKAIIGAIFAIIIILLFLRDIKSTLISVISIPLSLLIAVLLLNQLDITLNIMTLGAMTVAIGRVVDDSIVVIENIYRRMALKDEPLKGKALVREATKEMFIPIMSSTIVTIAVFLPLALVGGMIGELFIPFALTIVFALLASLLVAITIVPMMAHTLFKKNLYGTAKKVKGHKPSKLAGGYRRVLNWTLNHKWITSGIAILMLVGSLFLAPLVGVSFLPQEAEKTAMVTYTPEPGQTREQAIDETKKAEEYLMKRDHVNTVQYSLGSSNAMTASVGGNSNGALFFVQYDDDTPNFDKEKDRVVKALQDKASKGEWKSQNFSSAGANNTVTYYVYGDKASDIEGTVKDVENILKDEKNLKNVSTSLSEKYDEYTFNADQEKLAKLGLTASQIAQAIAPQNSETTLTKVTEDGKELDVKLQTEKDEYKSKKDLENKKITTPTGQEVRIGDVVKVKDGTTANTVTKRDGKIYAEVSGDMTTDDVSSVTQDVQKKVDKLDLKSGVTIDTGGVSADIQESFTQLGLAMLAAIAIVYLVLVITFGGGLAPFAILFSLPFTIIGALLGLFIAKETISLNAMIGLLMLIGIVVTNAIVLIDRVIHKEQEGLSTREALLEAGTTRLRPILMTALATIGALLPLALGFEGGSQIVSKGLGVTVIGGLTSSTLLTLVIVPIVYEMLSKFRRKKKYAEEE</sequence>
<dbReference type="Gene3D" id="3.30.70.1320">
    <property type="entry name" value="Multidrug efflux transporter AcrB pore domain like"/>
    <property type="match status" value="2"/>
</dbReference>
<dbReference type="GO" id="GO:0005886">
    <property type="term" value="C:plasma membrane"/>
    <property type="evidence" value="ECO:0007669"/>
    <property type="project" value="TreeGrafter"/>
</dbReference>
<feature type="transmembrane region" description="Helical" evidence="2">
    <location>
        <begin position="1034"/>
        <end position="1058"/>
    </location>
</feature>
<evidence type="ECO:0000313" key="3">
    <source>
        <dbReference type="EMBL" id="QEK62670.1"/>
    </source>
</evidence>
<gene>
    <name evidence="3" type="primary">swrC_1</name>
    <name evidence="3" type="ORF">FX981_00855</name>
</gene>
<organism evidence="3 4">
    <name type="scientific">Bacillus safensis</name>
    <dbReference type="NCBI Taxonomy" id="561879"/>
    <lineage>
        <taxon>Bacteria</taxon>
        <taxon>Bacillati</taxon>
        <taxon>Bacillota</taxon>
        <taxon>Bacilli</taxon>
        <taxon>Bacillales</taxon>
        <taxon>Bacillaceae</taxon>
        <taxon>Bacillus</taxon>
    </lineage>
</organism>
<accession>A0A5C0WEW4</accession>
<dbReference type="PRINTS" id="PR00702">
    <property type="entry name" value="ACRIFLAVINRP"/>
</dbReference>
<dbReference type="GO" id="GO:0042910">
    <property type="term" value="F:xenobiotic transmembrane transporter activity"/>
    <property type="evidence" value="ECO:0007669"/>
    <property type="project" value="TreeGrafter"/>
</dbReference>
<dbReference type="EMBL" id="CP043404">
    <property type="protein sequence ID" value="QEK62670.1"/>
    <property type="molecule type" value="Genomic_DNA"/>
</dbReference>
<feature type="transmembrane region" description="Helical" evidence="2">
    <location>
        <begin position="957"/>
        <end position="982"/>
    </location>
</feature>
<feature type="region of interest" description="Disordered" evidence="1">
    <location>
        <begin position="247"/>
        <end position="300"/>
    </location>
</feature>
<evidence type="ECO:0000313" key="4">
    <source>
        <dbReference type="Proteomes" id="UP000325032"/>
    </source>
</evidence>
<keyword evidence="2" id="KW-0812">Transmembrane</keyword>
<feature type="transmembrane region" description="Helical" evidence="2">
    <location>
        <begin position="485"/>
        <end position="507"/>
    </location>
</feature>
<dbReference type="InterPro" id="IPR027463">
    <property type="entry name" value="AcrB_DN_DC_subdom"/>
</dbReference>
<dbReference type="RefSeq" id="WP_149125910.1">
    <property type="nucleotide sequence ID" value="NZ_CP043404.1"/>
</dbReference>
<feature type="transmembrane region" description="Helical" evidence="2">
    <location>
        <begin position="905"/>
        <end position="924"/>
    </location>
</feature>
<dbReference type="Gene3D" id="3.30.70.1440">
    <property type="entry name" value="Multidrug efflux transporter AcrB pore domain"/>
    <property type="match status" value="1"/>
</dbReference>
<feature type="transmembrane region" description="Helical" evidence="2">
    <location>
        <begin position="1003"/>
        <end position="1022"/>
    </location>
</feature>
<dbReference type="SUPFAM" id="SSF82693">
    <property type="entry name" value="Multidrug efflux transporter AcrB pore domain, PN1, PN2, PC1 and PC2 subdomains"/>
    <property type="match status" value="2"/>
</dbReference>
<keyword evidence="4" id="KW-1185">Reference proteome</keyword>
<feature type="transmembrane region" description="Helical" evidence="2">
    <location>
        <begin position="513"/>
        <end position="536"/>
    </location>
</feature>
<evidence type="ECO:0000256" key="1">
    <source>
        <dbReference type="SAM" id="MobiDB-lite"/>
    </source>
</evidence>
<keyword evidence="2" id="KW-1133">Transmembrane helix</keyword>
<feature type="transmembrane region" description="Helical" evidence="2">
    <location>
        <begin position="385"/>
        <end position="404"/>
    </location>
</feature>